<comment type="function">
    <text evidence="2">Antitoxin component of a type II toxin-antitoxin (TA) system.</text>
</comment>
<sequence length="82" mass="9307">MAITASQARRELFPLIEKVNDDRAPVEITSRRGNAILMSVDDYESWQETAYLFRSPANAQWLVESSEEAGRGEVVEHPLDRS</sequence>
<name>A0ABW2SJ97_9ACTO</name>
<evidence type="ECO:0000256" key="2">
    <source>
        <dbReference type="RuleBase" id="RU362080"/>
    </source>
</evidence>
<dbReference type="PANTHER" id="PTHR33713">
    <property type="entry name" value="ANTITOXIN YAFN-RELATED"/>
    <property type="match status" value="1"/>
</dbReference>
<evidence type="ECO:0000313" key="4">
    <source>
        <dbReference type="Proteomes" id="UP001596527"/>
    </source>
</evidence>
<evidence type="ECO:0000256" key="1">
    <source>
        <dbReference type="ARBA" id="ARBA00009981"/>
    </source>
</evidence>
<dbReference type="InterPro" id="IPR006442">
    <property type="entry name" value="Antitoxin_Phd/YefM"/>
</dbReference>
<accession>A0ABW2SJ97</accession>
<keyword evidence="4" id="KW-1185">Reference proteome</keyword>
<organism evidence="3 4">
    <name type="scientific">Schaalia naturae</name>
    <dbReference type="NCBI Taxonomy" id="635203"/>
    <lineage>
        <taxon>Bacteria</taxon>
        <taxon>Bacillati</taxon>
        <taxon>Actinomycetota</taxon>
        <taxon>Actinomycetes</taxon>
        <taxon>Actinomycetales</taxon>
        <taxon>Actinomycetaceae</taxon>
        <taxon>Schaalia</taxon>
    </lineage>
</organism>
<evidence type="ECO:0000313" key="3">
    <source>
        <dbReference type="EMBL" id="MFC7580132.1"/>
    </source>
</evidence>
<reference evidence="4" key="1">
    <citation type="journal article" date="2019" name="Int. J. Syst. Evol. Microbiol.">
        <title>The Global Catalogue of Microorganisms (GCM) 10K type strain sequencing project: providing services to taxonomists for standard genome sequencing and annotation.</title>
        <authorList>
            <consortium name="The Broad Institute Genomics Platform"/>
            <consortium name="The Broad Institute Genome Sequencing Center for Infectious Disease"/>
            <person name="Wu L."/>
            <person name="Ma J."/>
        </authorList>
    </citation>
    <scope>NUCLEOTIDE SEQUENCE [LARGE SCALE GENOMIC DNA]</scope>
    <source>
        <strain evidence="4">CCUG 56698</strain>
    </source>
</reference>
<dbReference type="PANTHER" id="PTHR33713:SF6">
    <property type="entry name" value="ANTITOXIN YEFM"/>
    <property type="match status" value="1"/>
</dbReference>
<dbReference type="RefSeq" id="WP_291500216.1">
    <property type="nucleotide sequence ID" value="NZ_JBHTEF010000001.1"/>
</dbReference>
<dbReference type="Pfam" id="PF02604">
    <property type="entry name" value="PhdYeFM_antitox"/>
    <property type="match status" value="1"/>
</dbReference>
<gene>
    <name evidence="3" type="ORF">ACFQWG_02705</name>
</gene>
<comment type="caution">
    <text evidence="3">The sequence shown here is derived from an EMBL/GenBank/DDBJ whole genome shotgun (WGS) entry which is preliminary data.</text>
</comment>
<dbReference type="InterPro" id="IPR036165">
    <property type="entry name" value="YefM-like_sf"/>
</dbReference>
<dbReference type="SUPFAM" id="SSF143120">
    <property type="entry name" value="YefM-like"/>
    <property type="match status" value="1"/>
</dbReference>
<proteinExistence type="inferred from homology"/>
<comment type="similarity">
    <text evidence="1 2">Belongs to the phD/YefM antitoxin family.</text>
</comment>
<dbReference type="Gene3D" id="3.40.1620.10">
    <property type="entry name" value="YefM-like domain"/>
    <property type="match status" value="1"/>
</dbReference>
<dbReference type="Gene3D" id="6.10.250.330">
    <property type="match status" value="1"/>
</dbReference>
<dbReference type="InterPro" id="IPR051405">
    <property type="entry name" value="phD/YefM_antitoxin"/>
</dbReference>
<dbReference type="EMBL" id="JBHTEF010000001">
    <property type="protein sequence ID" value="MFC7580132.1"/>
    <property type="molecule type" value="Genomic_DNA"/>
</dbReference>
<dbReference type="Proteomes" id="UP001596527">
    <property type="component" value="Unassembled WGS sequence"/>
</dbReference>
<dbReference type="NCBIfam" id="TIGR01552">
    <property type="entry name" value="phd_fam"/>
    <property type="match status" value="1"/>
</dbReference>
<protein>
    <recommendedName>
        <fullName evidence="2">Antitoxin</fullName>
    </recommendedName>
</protein>